<dbReference type="EMBL" id="QSSQ01000001">
    <property type="protein sequence ID" value="RGM09172.1"/>
    <property type="molecule type" value="Genomic_DNA"/>
</dbReference>
<proteinExistence type="predicted"/>
<evidence type="ECO:0000259" key="1">
    <source>
        <dbReference type="Pfam" id="PF07561"/>
    </source>
</evidence>
<evidence type="ECO:0000313" key="4">
    <source>
        <dbReference type="EMBL" id="RGM09172.1"/>
    </source>
</evidence>
<dbReference type="EMBL" id="QTJW01000027">
    <property type="protein sequence ID" value="RGD67217.1"/>
    <property type="molecule type" value="Genomic_DNA"/>
</dbReference>
<dbReference type="Pfam" id="PF07561">
    <property type="entry name" value="DUF1540"/>
    <property type="match status" value="1"/>
</dbReference>
<organism evidence="3 7">
    <name type="scientific">Hungatella hathewayi</name>
    <dbReference type="NCBI Taxonomy" id="154046"/>
    <lineage>
        <taxon>Bacteria</taxon>
        <taxon>Bacillati</taxon>
        <taxon>Bacillota</taxon>
        <taxon>Clostridia</taxon>
        <taxon>Lachnospirales</taxon>
        <taxon>Lachnospiraceae</taxon>
        <taxon>Hungatella</taxon>
    </lineage>
</organism>
<reference evidence="5 6" key="1">
    <citation type="submission" date="2018-08" db="EMBL/GenBank/DDBJ databases">
        <title>A genome reference for cultivated species of the human gut microbiota.</title>
        <authorList>
            <person name="Zou Y."/>
            <person name="Xue W."/>
            <person name="Luo G."/>
        </authorList>
    </citation>
    <scope>NUCLEOTIDE SEQUENCE [LARGE SCALE GENOMIC DNA]</scope>
    <source>
        <strain evidence="2 5">AF19-13AC</strain>
        <strain evidence="4 6">TF05-11AC</strain>
        <strain evidence="3 7">TM09-12</strain>
    </source>
</reference>
<dbReference type="Proteomes" id="UP000261023">
    <property type="component" value="Unassembled WGS sequence"/>
</dbReference>
<evidence type="ECO:0000313" key="5">
    <source>
        <dbReference type="Proteomes" id="UP000261023"/>
    </source>
</evidence>
<protein>
    <submittedName>
        <fullName evidence="3">DUF1540 domain-containing protein</fullName>
    </submittedName>
</protein>
<evidence type="ECO:0000313" key="7">
    <source>
        <dbReference type="Proteomes" id="UP000263014"/>
    </source>
</evidence>
<evidence type="ECO:0000313" key="2">
    <source>
        <dbReference type="EMBL" id="RGD67217.1"/>
    </source>
</evidence>
<dbReference type="AlphaFoldDB" id="A0A374PBY8"/>
<dbReference type="Proteomes" id="UP000261257">
    <property type="component" value="Unassembled WGS sequence"/>
</dbReference>
<accession>A0A374PBY8</accession>
<evidence type="ECO:0000313" key="3">
    <source>
        <dbReference type="EMBL" id="RGJ06927.1"/>
    </source>
</evidence>
<evidence type="ECO:0000313" key="6">
    <source>
        <dbReference type="Proteomes" id="UP000261257"/>
    </source>
</evidence>
<name>A0A374PBY8_9FIRM</name>
<dbReference type="EMBL" id="QSON01000002">
    <property type="protein sequence ID" value="RGJ06927.1"/>
    <property type="molecule type" value="Genomic_DNA"/>
</dbReference>
<dbReference type="InterPro" id="IPR011437">
    <property type="entry name" value="DUF1540"/>
</dbReference>
<dbReference type="RefSeq" id="WP_002603367.1">
    <property type="nucleotide sequence ID" value="NZ_CACRUH010000075.1"/>
</dbReference>
<comment type="caution">
    <text evidence="3">The sequence shown here is derived from an EMBL/GenBank/DDBJ whole genome shotgun (WGS) entry which is preliminary data.</text>
</comment>
<feature type="domain" description="DUF1540" evidence="1">
    <location>
        <begin position="10"/>
        <end position="52"/>
    </location>
</feature>
<gene>
    <name evidence="2" type="ORF">DWX31_28050</name>
    <name evidence="4" type="ORF">DXC39_04300</name>
    <name evidence="3" type="ORF">DXD79_06520</name>
</gene>
<dbReference type="Proteomes" id="UP000263014">
    <property type="component" value="Unassembled WGS sequence"/>
</dbReference>
<sequence>MLVNGKNECIQCTINNCTHHAKSENYCTLETIKVGTHEANPTMKECTDCESFVNKA</sequence>
<dbReference type="OrthoDB" id="1756089at2"/>